<dbReference type="Gene3D" id="3.40.50.2300">
    <property type="match status" value="1"/>
</dbReference>
<evidence type="ECO:0000313" key="6">
    <source>
        <dbReference type="Proteomes" id="UP000306585"/>
    </source>
</evidence>
<sequence length="126" mass="13480">MKRIVIIEDNALNRKLACRILSGSGYDVIEAVSAEDGLALVRLHRPSLVLMDMQLPGMDGIEATRQIRGDATTAHIPVLAVTALAMAEDRAHVLANGCDGYLAKPYAYQALLQAVESLLTGYGAES</sequence>
<evidence type="ECO:0000256" key="2">
    <source>
        <dbReference type="ARBA" id="ARBA00023012"/>
    </source>
</evidence>
<dbReference type="PANTHER" id="PTHR45339">
    <property type="entry name" value="HYBRID SIGNAL TRANSDUCTION HISTIDINE KINASE J"/>
    <property type="match status" value="1"/>
</dbReference>
<evidence type="ECO:0000256" key="1">
    <source>
        <dbReference type="ARBA" id="ARBA00022553"/>
    </source>
</evidence>
<comment type="caution">
    <text evidence="5">The sequence shown here is derived from an EMBL/GenBank/DDBJ whole genome shotgun (WGS) entry which is preliminary data.</text>
</comment>
<dbReference type="SUPFAM" id="SSF52172">
    <property type="entry name" value="CheY-like"/>
    <property type="match status" value="1"/>
</dbReference>
<reference evidence="5 6" key="1">
    <citation type="journal article" date="2019" name="Appl. Environ. Microbiol.">
        <title>Environmental Evidence and Genomic Insight of Iron-oxidizing Bacteria Preference Towards More Corrosion Resistant Stainless Steel at Higher Salinities.</title>
        <authorList>
            <person name="Garrison C.E."/>
            <person name="Price K.A."/>
            <person name="Field E.K."/>
        </authorList>
    </citation>
    <scope>NUCLEOTIDE SEQUENCE [LARGE SCALE GENOMIC DNA]</scope>
    <source>
        <strain evidence="5 6">P3</strain>
    </source>
</reference>
<evidence type="ECO:0000256" key="3">
    <source>
        <dbReference type="PROSITE-ProRule" id="PRU00169"/>
    </source>
</evidence>
<dbReference type="PANTHER" id="PTHR45339:SF1">
    <property type="entry name" value="HYBRID SIGNAL TRANSDUCTION HISTIDINE KINASE J"/>
    <property type="match status" value="1"/>
</dbReference>
<dbReference type="SMART" id="SM00448">
    <property type="entry name" value="REC"/>
    <property type="match status" value="1"/>
</dbReference>
<keyword evidence="1 3" id="KW-0597">Phosphoprotein</keyword>
<evidence type="ECO:0000313" key="5">
    <source>
        <dbReference type="EMBL" id="TLS65650.1"/>
    </source>
</evidence>
<feature type="modified residue" description="4-aspartylphosphate" evidence="3">
    <location>
        <position position="52"/>
    </location>
</feature>
<gene>
    <name evidence="5" type="ORF">FEF65_12545</name>
</gene>
<keyword evidence="2" id="KW-0902">Two-component regulatory system</keyword>
<dbReference type="InterPro" id="IPR011006">
    <property type="entry name" value="CheY-like_superfamily"/>
</dbReference>
<dbReference type="InterPro" id="IPR001789">
    <property type="entry name" value="Sig_transdc_resp-reg_receiver"/>
</dbReference>
<dbReference type="Proteomes" id="UP000306585">
    <property type="component" value="Unassembled WGS sequence"/>
</dbReference>
<feature type="domain" description="Response regulatory" evidence="4">
    <location>
        <begin position="3"/>
        <end position="119"/>
    </location>
</feature>
<dbReference type="Pfam" id="PF00072">
    <property type="entry name" value="Response_reg"/>
    <property type="match status" value="1"/>
</dbReference>
<name>A0A5R9GGU1_9PROT</name>
<proteinExistence type="predicted"/>
<dbReference type="RefSeq" id="WP_138240165.1">
    <property type="nucleotide sequence ID" value="NZ_VBRY01000014.1"/>
</dbReference>
<accession>A0A5R9GGU1</accession>
<organism evidence="5 6">
    <name type="scientific">Mariprofundus erugo</name>
    <dbReference type="NCBI Taxonomy" id="2528639"/>
    <lineage>
        <taxon>Bacteria</taxon>
        <taxon>Pseudomonadati</taxon>
        <taxon>Pseudomonadota</taxon>
        <taxon>Candidatius Mariprofundia</taxon>
        <taxon>Mariprofundales</taxon>
        <taxon>Mariprofundaceae</taxon>
        <taxon>Mariprofundus</taxon>
    </lineage>
</organism>
<protein>
    <submittedName>
        <fullName evidence="5">Response regulator</fullName>
    </submittedName>
</protein>
<dbReference type="AlphaFoldDB" id="A0A5R9GGU1"/>
<dbReference type="OrthoDB" id="5297299at2"/>
<dbReference type="PROSITE" id="PS50110">
    <property type="entry name" value="RESPONSE_REGULATORY"/>
    <property type="match status" value="1"/>
</dbReference>
<keyword evidence="6" id="KW-1185">Reference proteome</keyword>
<dbReference type="EMBL" id="VBRY01000014">
    <property type="protein sequence ID" value="TLS65650.1"/>
    <property type="molecule type" value="Genomic_DNA"/>
</dbReference>
<dbReference type="GO" id="GO:0000160">
    <property type="term" value="P:phosphorelay signal transduction system"/>
    <property type="evidence" value="ECO:0007669"/>
    <property type="project" value="UniProtKB-KW"/>
</dbReference>
<evidence type="ECO:0000259" key="4">
    <source>
        <dbReference type="PROSITE" id="PS50110"/>
    </source>
</evidence>